<dbReference type="Proteomes" id="UP000885362">
    <property type="component" value="Unassembled WGS sequence"/>
</dbReference>
<protein>
    <submittedName>
        <fullName evidence="1">Uncharacterized protein</fullName>
    </submittedName>
</protein>
<organism evidence="1">
    <name type="scientific">Salmonella diarizonae</name>
    <dbReference type="NCBI Taxonomy" id="59204"/>
    <lineage>
        <taxon>Bacteria</taxon>
        <taxon>Pseudomonadati</taxon>
        <taxon>Pseudomonadota</taxon>
        <taxon>Gammaproteobacteria</taxon>
        <taxon>Enterobacterales</taxon>
        <taxon>Enterobacteriaceae</taxon>
        <taxon>Salmonella</taxon>
    </lineage>
</organism>
<dbReference type="AlphaFoldDB" id="A0A6C8Y3V1"/>
<sequence>MNQGFLYRGVLLGTRAHESTFDGKTTTKWYLGVSSSAQNSYGVDDTKTVEFRVENNNQAQLLNYFNSLKGKLVEVSFQNRPYELENGKKGSNMFVTGVIECKPEK</sequence>
<dbReference type="EMBL" id="RSHK01000069">
    <property type="protein sequence ID" value="MIE73111.1"/>
    <property type="molecule type" value="Genomic_DNA"/>
</dbReference>
<proteinExistence type="predicted"/>
<comment type="caution">
    <text evidence="1">The sequence shown here is derived from an EMBL/GenBank/DDBJ whole genome shotgun (WGS) entry which is preliminary data.</text>
</comment>
<dbReference type="Pfam" id="PF17426">
    <property type="entry name" value="Putative_G5P"/>
    <property type="match status" value="1"/>
</dbReference>
<name>A0A6C8Y3V1_SALDZ</name>
<reference evidence="1" key="1">
    <citation type="submission" date="2018-08" db="EMBL/GenBank/DDBJ databases">
        <authorList>
            <consortium name="GenomeTrakr network: Whole genome sequencing for foodborne pathogen traceback"/>
        </authorList>
    </citation>
    <scope>NUCLEOTIDE SEQUENCE [LARGE SCALE GENOMIC DNA]</scope>
    <source>
        <strain evidence="1">FMA0132</strain>
    </source>
</reference>
<evidence type="ECO:0000313" key="1">
    <source>
        <dbReference type="EMBL" id="MIE73111.1"/>
    </source>
</evidence>
<dbReference type="InterPro" id="IPR035411">
    <property type="entry name" value="Putative_G5P"/>
</dbReference>
<accession>A0A6C8Y3V1</accession>
<gene>
    <name evidence="1" type="ORF">EL06_28090</name>
</gene>